<gene>
    <name evidence="1" type="ORF">WG616_00825</name>
</gene>
<dbReference type="Proteomes" id="UP001460679">
    <property type="component" value="Chromosome"/>
</dbReference>
<sequence length="384" mass="46372">MFSVCVLCAVPFSFLSCGVDTQQDNKNSLVVKAQKNKVNHKKEQILLEFNEQKYFLDNEEVKDISIIDLSKYVNNNFSYLKKKLVYKTDFENIDNILNYFKVPYLGEVSEIIRSLRIENILKFKSKKEEILKLVNFLKDWLNDENKGILNLVDTPKHFNQYKLFLKENFNNYFFNENEKDFKYSDDDEQKQEIQKFNLITDSFVKENFLQLNSENKYDEFWWTFRNIYLSLIVTLKQAKLYSEYLNFLTVFLQLENFDNWEKNKLIVSELQVINQLNNDFLHINNLLGFINQEQQQNKLYLFPNEAINEVSQNNKSDFESTYNWCINLNLEIKTLFYEKKIDFEQNRKNDYDDFINAYIQKKDWKITNWEYNELIAQIDSFFAD</sequence>
<organism evidence="1 2">
    <name type="scientific">[Mycoplasma] gypis</name>
    <dbReference type="NCBI Taxonomy" id="92404"/>
    <lineage>
        <taxon>Bacteria</taxon>
        <taxon>Bacillati</taxon>
        <taxon>Mycoplasmatota</taxon>
        <taxon>Mycoplasmoidales</taxon>
        <taxon>Metamycoplasmataceae</taxon>
        <taxon>Metamycoplasma</taxon>
    </lineage>
</organism>
<keyword evidence="2" id="KW-1185">Reference proteome</keyword>
<name>A0ABZ2RNK0_9BACT</name>
<evidence type="ECO:0000313" key="2">
    <source>
        <dbReference type="Proteomes" id="UP001460679"/>
    </source>
</evidence>
<reference evidence="1" key="1">
    <citation type="submission" date="2024-03" db="EMBL/GenBank/DDBJ databases">
        <title>Complete genome sequence of Mycoplasma gypis type strain B1/T1.</title>
        <authorList>
            <person name="Spergser J."/>
        </authorList>
    </citation>
    <scope>NUCLEOTIDE SEQUENCE [LARGE SCALE GENOMIC DNA]</scope>
    <source>
        <strain evidence="1">B1/T1</strain>
    </source>
</reference>
<evidence type="ECO:0008006" key="3">
    <source>
        <dbReference type="Google" id="ProtNLM"/>
    </source>
</evidence>
<evidence type="ECO:0000313" key="1">
    <source>
        <dbReference type="EMBL" id="WXL28562.1"/>
    </source>
</evidence>
<protein>
    <recommendedName>
        <fullName evidence="3">Lipoprotein</fullName>
    </recommendedName>
</protein>
<dbReference type="RefSeq" id="WP_205498843.1">
    <property type="nucleotide sequence ID" value="NZ_CP148066.1"/>
</dbReference>
<accession>A0ABZ2RNK0</accession>
<proteinExistence type="predicted"/>
<dbReference type="EMBL" id="CP148066">
    <property type="protein sequence ID" value="WXL28562.1"/>
    <property type="molecule type" value="Genomic_DNA"/>
</dbReference>